<dbReference type="Pfam" id="PF09351">
    <property type="entry name" value="DUF1993"/>
    <property type="match status" value="1"/>
</dbReference>
<gene>
    <name evidence="1" type="ORF">GCM10011611_42020</name>
</gene>
<dbReference type="EMBL" id="BMJQ01000011">
    <property type="protein sequence ID" value="GGF31443.1"/>
    <property type="molecule type" value="Genomic_DNA"/>
</dbReference>
<organism evidence="1 2">
    <name type="scientific">Aliidongia dinghuensis</name>
    <dbReference type="NCBI Taxonomy" id="1867774"/>
    <lineage>
        <taxon>Bacteria</taxon>
        <taxon>Pseudomonadati</taxon>
        <taxon>Pseudomonadota</taxon>
        <taxon>Alphaproteobacteria</taxon>
        <taxon>Rhodospirillales</taxon>
        <taxon>Dongiaceae</taxon>
        <taxon>Aliidongia</taxon>
    </lineage>
</organism>
<dbReference type="PANTHER" id="PTHR36922">
    <property type="entry name" value="BLL2446 PROTEIN"/>
    <property type="match status" value="1"/>
</dbReference>
<dbReference type="PANTHER" id="PTHR36922:SF1">
    <property type="entry name" value="DUF1993 DOMAIN-CONTAINING PROTEIN"/>
    <property type="match status" value="1"/>
</dbReference>
<dbReference type="RefSeq" id="WP_229743850.1">
    <property type="nucleotide sequence ID" value="NZ_BMJQ01000011.1"/>
</dbReference>
<name>A0A8J3E501_9PROT</name>
<sequence>MAMQISLYDASVGSYLQTLNAVAGLLSRGLAHCRDKGIDLSEIVEARLIADMQPFRFQIQRIAFHSAGAIEAIRTGILGQPAVKPLGNYAALQALIDETRAALADLPPEAVNARAGAEVIFRAGEVERLFTAEGFLLSFSLPNFHFHATTAYGILRSRGVPLSKLDYMGALRLKEREAL</sequence>
<proteinExistence type="predicted"/>
<reference evidence="1" key="1">
    <citation type="journal article" date="2014" name="Int. J. Syst. Evol. Microbiol.">
        <title>Complete genome sequence of Corynebacterium casei LMG S-19264T (=DSM 44701T), isolated from a smear-ripened cheese.</title>
        <authorList>
            <consortium name="US DOE Joint Genome Institute (JGI-PGF)"/>
            <person name="Walter F."/>
            <person name="Albersmeier A."/>
            <person name="Kalinowski J."/>
            <person name="Ruckert C."/>
        </authorList>
    </citation>
    <scope>NUCLEOTIDE SEQUENCE</scope>
    <source>
        <strain evidence="1">CGMCC 1.15725</strain>
    </source>
</reference>
<dbReference type="InterPro" id="IPR018531">
    <property type="entry name" value="DUF1993"/>
</dbReference>
<comment type="caution">
    <text evidence="1">The sequence shown here is derived from an EMBL/GenBank/DDBJ whole genome shotgun (WGS) entry which is preliminary data.</text>
</comment>
<reference evidence="1" key="2">
    <citation type="submission" date="2020-09" db="EMBL/GenBank/DDBJ databases">
        <authorList>
            <person name="Sun Q."/>
            <person name="Zhou Y."/>
        </authorList>
    </citation>
    <scope>NUCLEOTIDE SEQUENCE</scope>
    <source>
        <strain evidence="1">CGMCC 1.15725</strain>
    </source>
</reference>
<accession>A0A8J3E501</accession>
<dbReference type="AlphaFoldDB" id="A0A8J3E501"/>
<dbReference type="Proteomes" id="UP000646365">
    <property type="component" value="Unassembled WGS sequence"/>
</dbReference>
<evidence type="ECO:0000313" key="2">
    <source>
        <dbReference type="Proteomes" id="UP000646365"/>
    </source>
</evidence>
<dbReference type="Gene3D" id="1.20.120.450">
    <property type="entry name" value="dinb family like domain"/>
    <property type="match status" value="1"/>
</dbReference>
<evidence type="ECO:0000313" key="1">
    <source>
        <dbReference type="EMBL" id="GGF31443.1"/>
    </source>
</evidence>
<protein>
    <recommendedName>
        <fullName evidence="3">DUF1993 domain-containing protein</fullName>
    </recommendedName>
</protein>
<dbReference type="InterPro" id="IPR034660">
    <property type="entry name" value="DinB/YfiT-like"/>
</dbReference>
<dbReference type="SUPFAM" id="SSF109854">
    <property type="entry name" value="DinB/YfiT-like putative metalloenzymes"/>
    <property type="match status" value="1"/>
</dbReference>
<keyword evidence="2" id="KW-1185">Reference proteome</keyword>
<evidence type="ECO:0008006" key="3">
    <source>
        <dbReference type="Google" id="ProtNLM"/>
    </source>
</evidence>